<keyword evidence="1" id="KW-0808">Transferase</keyword>
<proteinExistence type="predicted"/>
<evidence type="ECO:0000313" key="2">
    <source>
        <dbReference type="Proteomes" id="UP000077428"/>
    </source>
</evidence>
<dbReference type="InterPro" id="IPR011004">
    <property type="entry name" value="Trimer_LpxA-like_sf"/>
</dbReference>
<reference evidence="2" key="1">
    <citation type="journal article" date="2016" name="Genome Announc.">
        <title>Draft Genome Sequences of Methanobrevibacter curvatus DSM11111, Methanobrevibacter cuticularis DSM11139, Methanobrevibacter filiformis DSM11501, and Methanobrevibacter oralis DSM7256.</title>
        <authorList>
            <person name="Poehlein A."/>
            <person name="Seedorf H."/>
        </authorList>
    </citation>
    <scope>NUCLEOTIDE SEQUENCE [LARGE SCALE GENOMIC DNA]</scope>
    <source>
        <strain evidence="2">DSM 7256 / JCM 30027 / ZR</strain>
    </source>
</reference>
<dbReference type="Proteomes" id="UP000077428">
    <property type="component" value="Unassembled WGS sequence"/>
</dbReference>
<evidence type="ECO:0000313" key="1">
    <source>
        <dbReference type="EMBL" id="KZX10219.1"/>
    </source>
</evidence>
<comment type="caution">
    <text evidence="1">The sequence shown here is derived from an EMBL/GenBank/DDBJ whole genome shotgun (WGS) entry which is preliminary data.</text>
</comment>
<dbReference type="STRING" id="66851.MBORA_19340"/>
<gene>
    <name evidence="1" type="ORF">MBORA_19340</name>
</gene>
<dbReference type="InterPro" id="IPR051159">
    <property type="entry name" value="Hexapeptide_acetyltransf"/>
</dbReference>
<dbReference type="RefSeq" id="WP_042691611.1">
    <property type="nucleotide sequence ID" value="NZ_CABMAB010000002.1"/>
</dbReference>
<dbReference type="Gene3D" id="2.160.10.10">
    <property type="entry name" value="Hexapeptide repeat proteins"/>
    <property type="match status" value="1"/>
</dbReference>
<protein>
    <submittedName>
        <fullName evidence="1">Lipopolysaccharide biosynthesis O-acetyl transferase WbbJ</fullName>
    </submittedName>
</protein>
<dbReference type="PANTHER" id="PTHR23416:SF78">
    <property type="entry name" value="LIPOPOLYSACCHARIDE BIOSYNTHESIS O-ACETYL TRANSFERASE WBBJ-RELATED"/>
    <property type="match status" value="1"/>
</dbReference>
<dbReference type="GO" id="GO:0016740">
    <property type="term" value="F:transferase activity"/>
    <property type="evidence" value="ECO:0007669"/>
    <property type="project" value="UniProtKB-KW"/>
</dbReference>
<dbReference type="OrthoDB" id="76690at2157"/>
<accession>A0A165Z3Y9</accession>
<sequence length="268" mass="30538">MENVTNNNQIQELKDNKIIGNPTLANSNIKFIGINNILYCENDVNLVNCDIQFKGNNSLIYLSRNENNYSINIHVFQDCTVYIGRDNTMAQPISINIQEHQNLIIGDDCIISSGTIFRTSDAYLIYDTISKKRINDSRSIFIGDHVWIGHQTFISKGSKIGSGAILDNNTYVPSNYSLKSNAIFAGNPAQLIKDNVFFTKDYNGGFKAEDTLNSENYNSRIYIYGPQLKETLDLITIDKIISELRIDERIDFIQKLFVRNKLHDRFSV</sequence>
<keyword evidence="2" id="KW-1185">Reference proteome</keyword>
<organism evidence="1 2">
    <name type="scientific">Methanobrevibacter oralis</name>
    <dbReference type="NCBI Taxonomy" id="66851"/>
    <lineage>
        <taxon>Archaea</taxon>
        <taxon>Methanobacteriati</taxon>
        <taxon>Methanobacteriota</taxon>
        <taxon>Methanomada group</taxon>
        <taxon>Methanobacteria</taxon>
        <taxon>Methanobacteriales</taxon>
        <taxon>Methanobacteriaceae</taxon>
        <taxon>Methanobrevibacter</taxon>
    </lineage>
</organism>
<dbReference type="AlphaFoldDB" id="A0A165Z3Y9"/>
<dbReference type="SUPFAM" id="SSF51161">
    <property type="entry name" value="Trimeric LpxA-like enzymes"/>
    <property type="match status" value="1"/>
</dbReference>
<dbReference type="PATRIC" id="fig|66851.6.peg.2119"/>
<name>A0A165Z3Y9_METOA</name>
<dbReference type="EMBL" id="LWMU01000125">
    <property type="protein sequence ID" value="KZX10219.1"/>
    <property type="molecule type" value="Genomic_DNA"/>
</dbReference>
<dbReference type="PANTHER" id="PTHR23416">
    <property type="entry name" value="SIALIC ACID SYNTHASE-RELATED"/>
    <property type="match status" value="1"/>
</dbReference>